<keyword evidence="1" id="KW-0732">Signal</keyword>
<keyword evidence="3" id="KW-1185">Reference proteome</keyword>
<name>A0A2A2KX59_9BILA</name>
<feature type="chain" id="PRO_5012042103" description="Fatty-acid and retinol-binding protein 1" evidence="1">
    <location>
        <begin position="21"/>
        <end position="202"/>
    </location>
</feature>
<gene>
    <name evidence="2" type="ORF">WR25_12032</name>
</gene>
<dbReference type="EMBL" id="LIAE01007557">
    <property type="protein sequence ID" value="PAV78457.1"/>
    <property type="molecule type" value="Genomic_DNA"/>
</dbReference>
<evidence type="ECO:0000313" key="3">
    <source>
        <dbReference type="Proteomes" id="UP000218231"/>
    </source>
</evidence>
<proteinExistence type="predicted"/>
<evidence type="ECO:0000313" key="2">
    <source>
        <dbReference type="EMBL" id="PAV78457.1"/>
    </source>
</evidence>
<sequence length="202" mass="23415">MRNLIASLVFLVALYSFSEAKSVSTYFKDPKYAEKVEPVFTKIDALKSIMPDEYKKTFTSVFNLVFDTSKTPEVRFEEIRKLVPEEVQSKEDFEKKKAIIIEFMGKIDQLANYYTTEVAPTLTDNAKAVIKVYTDYIQQPQQFFKDGKDEMKKKFLDVTQKVENKDALDLFIAAGLMANKAKQIKIMDTLDKMKTEKDKTFF</sequence>
<reference evidence="2 3" key="1">
    <citation type="journal article" date="2017" name="Curr. Biol.">
        <title>Genome architecture and evolution of a unichromosomal asexual nematode.</title>
        <authorList>
            <person name="Fradin H."/>
            <person name="Zegar C."/>
            <person name="Gutwein M."/>
            <person name="Lucas J."/>
            <person name="Kovtun M."/>
            <person name="Corcoran D."/>
            <person name="Baugh L.R."/>
            <person name="Kiontke K."/>
            <person name="Gunsalus K."/>
            <person name="Fitch D.H."/>
            <person name="Piano F."/>
        </authorList>
    </citation>
    <scope>NUCLEOTIDE SEQUENCE [LARGE SCALE GENOMIC DNA]</scope>
    <source>
        <strain evidence="2">PF1309</strain>
    </source>
</reference>
<dbReference type="Proteomes" id="UP000218231">
    <property type="component" value="Unassembled WGS sequence"/>
</dbReference>
<accession>A0A2A2KX59</accession>
<protein>
    <recommendedName>
        <fullName evidence="4">Fatty-acid and retinol-binding protein 1</fullName>
    </recommendedName>
</protein>
<comment type="caution">
    <text evidence="2">The sequence shown here is derived from an EMBL/GenBank/DDBJ whole genome shotgun (WGS) entry which is preliminary data.</text>
</comment>
<evidence type="ECO:0000256" key="1">
    <source>
        <dbReference type="SAM" id="SignalP"/>
    </source>
</evidence>
<dbReference type="AlphaFoldDB" id="A0A2A2KX59"/>
<evidence type="ECO:0008006" key="4">
    <source>
        <dbReference type="Google" id="ProtNLM"/>
    </source>
</evidence>
<feature type="signal peptide" evidence="1">
    <location>
        <begin position="1"/>
        <end position="20"/>
    </location>
</feature>
<organism evidence="2 3">
    <name type="scientific">Diploscapter pachys</name>
    <dbReference type="NCBI Taxonomy" id="2018661"/>
    <lineage>
        <taxon>Eukaryota</taxon>
        <taxon>Metazoa</taxon>
        <taxon>Ecdysozoa</taxon>
        <taxon>Nematoda</taxon>
        <taxon>Chromadorea</taxon>
        <taxon>Rhabditida</taxon>
        <taxon>Rhabditina</taxon>
        <taxon>Rhabditomorpha</taxon>
        <taxon>Rhabditoidea</taxon>
        <taxon>Rhabditidae</taxon>
        <taxon>Diploscapter</taxon>
    </lineage>
</organism>